<dbReference type="OrthoDB" id="296065at2759"/>
<evidence type="ECO:0000256" key="1">
    <source>
        <dbReference type="ARBA" id="ARBA00004496"/>
    </source>
</evidence>
<dbReference type="PANTHER" id="PTHR13370">
    <property type="entry name" value="RNA METHYLASE-RELATED"/>
    <property type="match status" value="1"/>
</dbReference>
<dbReference type="InterPro" id="IPR000241">
    <property type="entry name" value="RlmKL-like_Mtase"/>
</dbReference>
<evidence type="ECO:0000256" key="5">
    <source>
        <dbReference type="ARBA" id="ARBA00022679"/>
    </source>
</evidence>
<dbReference type="GO" id="GO:0005737">
    <property type="term" value="C:cytoplasm"/>
    <property type="evidence" value="ECO:0007669"/>
    <property type="project" value="UniProtKB-SubCell"/>
</dbReference>
<evidence type="ECO:0000256" key="10">
    <source>
        <dbReference type="ARBA" id="ARBA00056270"/>
    </source>
</evidence>
<evidence type="ECO:0000256" key="4">
    <source>
        <dbReference type="ARBA" id="ARBA00022603"/>
    </source>
</evidence>
<dbReference type="GO" id="GO:0043527">
    <property type="term" value="C:tRNA methyltransferase complex"/>
    <property type="evidence" value="ECO:0007669"/>
    <property type="project" value="UniProtKB-ARBA"/>
</dbReference>
<dbReference type="SUPFAM" id="SSF53335">
    <property type="entry name" value="S-adenosyl-L-methionine-dependent methyltransferases"/>
    <property type="match status" value="1"/>
</dbReference>
<evidence type="ECO:0000256" key="9">
    <source>
        <dbReference type="ARBA" id="ARBA00050985"/>
    </source>
</evidence>
<dbReference type="Pfam" id="PF25904">
    <property type="entry name" value="Tmrp11_N"/>
    <property type="match status" value="1"/>
</dbReference>
<dbReference type="PROSITE" id="PS51627">
    <property type="entry name" value="SAM_MT_TRM11"/>
    <property type="match status" value="1"/>
</dbReference>
<dbReference type="GO" id="GO:0160102">
    <property type="term" value="F:tRNA (guanine(10)-N2)-methyltransferase activity"/>
    <property type="evidence" value="ECO:0007669"/>
    <property type="project" value="UniProtKB-EC"/>
</dbReference>
<dbReference type="Gene3D" id="3.40.50.150">
    <property type="entry name" value="Vaccinia Virus protein VP39"/>
    <property type="match status" value="1"/>
</dbReference>
<comment type="function">
    <text evidence="10">Catalytic subunit of the TRMT11-TRM112 methyltransferase complex, that specifically mediates the S-adenosyl-L-methionine-dependent N(2)-methylation of guanosine nucleotide at position 10 (m2G10) in tRNAs. This is one of the major tRNA (guanine-N(2))-methyltransferases.</text>
</comment>
<dbReference type="GO" id="GO:0000049">
    <property type="term" value="F:tRNA binding"/>
    <property type="evidence" value="ECO:0007669"/>
    <property type="project" value="UniProtKB-UniRule"/>
</dbReference>
<sequence length="418" mass="47758">MLKFPNEESVHKYMTRSILGRTVMEVLAHGPTRASVCEQLKALPVAETSRYCSEENSFCWRVHSFGKKIKQDKRLDLIHQFMVNLPLIGRVDLENPDDLFYICEDYGPNPNSAPEEPFYVYVGRKVTEGQRYLAHQYSVKTRHFIGNTSMDAQLSLIMANQGGVKPNMFVFDPFVGTGSLLVAAAHFGGYVAGCDINVNTIHGVGKSSRSFGKPRGEVTLRGNDENILANMRQYNLHDRYLDVMVSDFALNVWRKQELFDVIVTDPPYGIREKTRKIGTNKHYDELEDQTLEGHIPSTMSYHLADIFKDLLNFSARYLRLHGRLVYWLPVVNADYSDDHIPQHPCLKVIANSEQKINMTISRRLITMEKYQSMQNINPLDQVEAEIKTRTYEGSNAIRKIYFPNNSGSQSHNKSLPLT</sequence>
<evidence type="ECO:0000256" key="13">
    <source>
        <dbReference type="ARBA" id="ARBA00067484"/>
    </source>
</evidence>
<keyword evidence="6 15" id="KW-0949">S-adenosyl-L-methionine</keyword>
<dbReference type="Proteomes" id="UP000230750">
    <property type="component" value="Unassembled WGS sequence"/>
</dbReference>
<evidence type="ECO:0000259" key="17">
    <source>
        <dbReference type="Pfam" id="PF25904"/>
    </source>
</evidence>
<evidence type="ECO:0000259" key="16">
    <source>
        <dbReference type="Pfam" id="PF01170"/>
    </source>
</evidence>
<dbReference type="PROSITE" id="PS00092">
    <property type="entry name" value="N6_MTASE"/>
    <property type="match status" value="1"/>
</dbReference>
<dbReference type="Pfam" id="PF01170">
    <property type="entry name" value="UPF0020"/>
    <property type="match status" value="1"/>
</dbReference>
<dbReference type="AlphaFoldDB" id="A0A2G8JUL5"/>
<gene>
    <name evidence="18" type="ORF">BSL78_23756</name>
</gene>
<reference evidence="18 19" key="1">
    <citation type="journal article" date="2017" name="PLoS Biol.">
        <title>The sea cucumber genome provides insights into morphological evolution and visceral regeneration.</title>
        <authorList>
            <person name="Zhang X."/>
            <person name="Sun L."/>
            <person name="Yuan J."/>
            <person name="Sun Y."/>
            <person name="Gao Y."/>
            <person name="Zhang L."/>
            <person name="Li S."/>
            <person name="Dai H."/>
            <person name="Hamel J.F."/>
            <person name="Liu C."/>
            <person name="Yu Y."/>
            <person name="Liu S."/>
            <person name="Lin W."/>
            <person name="Guo K."/>
            <person name="Jin S."/>
            <person name="Xu P."/>
            <person name="Storey K.B."/>
            <person name="Huan P."/>
            <person name="Zhang T."/>
            <person name="Zhou Y."/>
            <person name="Zhang J."/>
            <person name="Lin C."/>
            <person name="Li X."/>
            <person name="Xing L."/>
            <person name="Huo D."/>
            <person name="Sun M."/>
            <person name="Wang L."/>
            <person name="Mercier A."/>
            <person name="Li F."/>
            <person name="Yang H."/>
            <person name="Xiang J."/>
        </authorList>
    </citation>
    <scope>NUCLEOTIDE SEQUENCE [LARGE SCALE GENOMIC DNA]</scope>
    <source>
        <strain evidence="18">Shaxun</strain>
        <tissue evidence="18">Muscle</tissue>
    </source>
</reference>
<dbReference type="GO" id="GO:0032259">
    <property type="term" value="P:methylation"/>
    <property type="evidence" value="ECO:0007669"/>
    <property type="project" value="UniProtKB-UniRule"/>
</dbReference>
<evidence type="ECO:0000256" key="12">
    <source>
        <dbReference type="ARBA" id="ARBA00066937"/>
    </source>
</evidence>
<keyword evidence="3 15" id="KW-0820">tRNA-binding</keyword>
<evidence type="ECO:0000256" key="8">
    <source>
        <dbReference type="ARBA" id="ARBA00022884"/>
    </source>
</evidence>
<evidence type="ECO:0000313" key="18">
    <source>
        <dbReference type="EMBL" id="PIK39399.1"/>
    </source>
</evidence>
<dbReference type="InterPro" id="IPR029063">
    <property type="entry name" value="SAM-dependent_MTases_sf"/>
</dbReference>
<evidence type="ECO:0000313" key="19">
    <source>
        <dbReference type="Proteomes" id="UP000230750"/>
    </source>
</evidence>
<keyword evidence="5 15" id="KW-0808">Transferase</keyword>
<evidence type="ECO:0000256" key="11">
    <source>
        <dbReference type="ARBA" id="ARBA00065434"/>
    </source>
</evidence>
<evidence type="ECO:0000256" key="3">
    <source>
        <dbReference type="ARBA" id="ARBA00022555"/>
    </source>
</evidence>
<dbReference type="GO" id="GO:0008033">
    <property type="term" value="P:tRNA processing"/>
    <property type="evidence" value="ECO:0007669"/>
    <property type="project" value="UniProtKB-UniRule"/>
</dbReference>
<keyword evidence="19" id="KW-1185">Reference proteome</keyword>
<dbReference type="InterPro" id="IPR002052">
    <property type="entry name" value="DNA_methylase_N6_adenine_CS"/>
</dbReference>
<comment type="catalytic activity">
    <reaction evidence="9">
        <text>guanosine(10) in tRNA + S-adenosyl-L-methionine = N(2)-methylguanosine(10) in tRNA + S-adenosyl-L-homocysteine + H(+)</text>
        <dbReference type="Rhea" id="RHEA:43128"/>
        <dbReference type="Rhea" id="RHEA-COMP:10355"/>
        <dbReference type="Rhea" id="RHEA-COMP:10357"/>
        <dbReference type="ChEBI" id="CHEBI:15378"/>
        <dbReference type="ChEBI" id="CHEBI:57856"/>
        <dbReference type="ChEBI" id="CHEBI:59789"/>
        <dbReference type="ChEBI" id="CHEBI:74269"/>
        <dbReference type="ChEBI" id="CHEBI:74481"/>
        <dbReference type="EC" id="2.1.1.214"/>
    </reaction>
    <physiologicalReaction direction="left-to-right" evidence="9">
        <dbReference type="Rhea" id="RHEA:43129"/>
    </physiologicalReaction>
</comment>
<comment type="similarity">
    <text evidence="15">Belongs to the class I-like SAM-binding methyltransferase superfamily. TRM11 methyltransferase family.</text>
</comment>
<protein>
    <recommendedName>
        <fullName evidence="13">tRNA (guanine(10)-N(2))-methyltransferase TRMT11</fullName>
        <ecNumber evidence="12">2.1.1.214</ecNumber>
    </recommendedName>
    <alternativeName>
        <fullName evidence="14">tRNA methyltransferase 11 homolog</fullName>
    </alternativeName>
</protein>
<keyword evidence="2" id="KW-0963">Cytoplasm</keyword>
<feature type="domain" description="tRNA (guanine(10)-N(2))-methyltransferase TRMT11 N-terminal" evidence="17">
    <location>
        <begin position="2"/>
        <end position="131"/>
    </location>
</feature>
<accession>A0A2G8JUL5</accession>
<dbReference type="STRING" id="307972.A0A2G8JUL5"/>
<evidence type="ECO:0000256" key="7">
    <source>
        <dbReference type="ARBA" id="ARBA00022694"/>
    </source>
</evidence>
<comment type="subcellular location">
    <subcellularLocation>
        <location evidence="1">Cytoplasm</location>
    </subcellularLocation>
</comment>
<feature type="domain" description="Ribosomal RNA large subunit methyltransferase K/L-like methyltransferase" evidence="16">
    <location>
        <begin position="141"/>
        <end position="284"/>
    </location>
</feature>
<dbReference type="PANTHER" id="PTHR13370:SF3">
    <property type="entry name" value="TRNA (GUANINE(10)-N2)-METHYLTRANSFERASE HOMOLOG"/>
    <property type="match status" value="1"/>
</dbReference>
<evidence type="ECO:0000256" key="2">
    <source>
        <dbReference type="ARBA" id="ARBA00022490"/>
    </source>
</evidence>
<dbReference type="EMBL" id="MRZV01001244">
    <property type="protein sequence ID" value="PIK39399.1"/>
    <property type="molecule type" value="Genomic_DNA"/>
</dbReference>
<dbReference type="InterPro" id="IPR059073">
    <property type="entry name" value="TRMT11_N"/>
</dbReference>
<evidence type="ECO:0000256" key="15">
    <source>
        <dbReference type="PROSITE-ProRule" id="PRU00959"/>
    </source>
</evidence>
<evidence type="ECO:0000256" key="6">
    <source>
        <dbReference type="ARBA" id="ARBA00022691"/>
    </source>
</evidence>
<keyword evidence="8 15" id="KW-0694">RNA-binding</keyword>
<name>A0A2G8JUL5_STIJA</name>
<proteinExistence type="inferred from homology"/>
<comment type="subunit">
    <text evidence="11">Part of the heterodimeric TRMT11-TRM112 methyltransferase complex; this complex forms an active tRNA methyltransferase, where TRMT112 acts as an activator of the catalytic subunit TRMT11.</text>
</comment>
<organism evidence="18 19">
    <name type="scientific">Stichopus japonicus</name>
    <name type="common">Sea cucumber</name>
    <dbReference type="NCBI Taxonomy" id="307972"/>
    <lineage>
        <taxon>Eukaryota</taxon>
        <taxon>Metazoa</taxon>
        <taxon>Echinodermata</taxon>
        <taxon>Eleutherozoa</taxon>
        <taxon>Echinozoa</taxon>
        <taxon>Holothuroidea</taxon>
        <taxon>Aspidochirotacea</taxon>
        <taxon>Aspidochirotida</taxon>
        <taxon>Stichopodidae</taxon>
        <taxon>Apostichopus</taxon>
    </lineage>
</organism>
<keyword evidence="4 15" id="KW-0489">Methyltransferase</keyword>
<dbReference type="PIRSF" id="PIRSF017259">
    <property type="entry name" value="tRNA_mtfrase_TRM11"/>
    <property type="match status" value="1"/>
</dbReference>
<comment type="caution">
    <text evidence="18">The sequence shown here is derived from an EMBL/GenBank/DDBJ whole genome shotgun (WGS) entry which is preliminary data.</text>
</comment>
<evidence type="ECO:0000256" key="14">
    <source>
        <dbReference type="ARBA" id="ARBA00075308"/>
    </source>
</evidence>
<dbReference type="EC" id="2.1.1.214" evidence="12"/>
<keyword evidence="7 15" id="KW-0819">tRNA processing</keyword>
<dbReference type="PRINTS" id="PR00507">
    <property type="entry name" value="N12N6MTFRASE"/>
</dbReference>
<dbReference type="InterPro" id="IPR016691">
    <property type="entry name" value="TRMT11"/>
</dbReference>